<evidence type="ECO:0000259" key="11">
    <source>
        <dbReference type="PROSITE" id="PS51449"/>
    </source>
</evidence>
<evidence type="ECO:0000313" key="13">
    <source>
        <dbReference type="EMBL" id="OGZ88318.1"/>
    </source>
</evidence>
<accession>A0A1G2JPX8</accession>
<dbReference type="PROSITE" id="PS51449">
    <property type="entry name" value="MTTASE_N"/>
    <property type="match status" value="1"/>
</dbReference>
<feature type="domain" description="TRAM" evidence="10">
    <location>
        <begin position="342"/>
        <end position="406"/>
    </location>
</feature>
<dbReference type="PANTHER" id="PTHR43020">
    <property type="entry name" value="CDK5 REGULATORY SUBUNIT-ASSOCIATED PROTEIN 1"/>
    <property type="match status" value="1"/>
</dbReference>
<keyword evidence="3" id="KW-0004">4Fe-4S</keyword>
<dbReference type="InterPro" id="IPR058240">
    <property type="entry name" value="rSAM_sf"/>
</dbReference>
<proteinExistence type="predicted"/>
<dbReference type="InterPro" id="IPR002792">
    <property type="entry name" value="TRAM_dom"/>
</dbReference>
<dbReference type="FunFam" id="3.80.30.20:FF:000001">
    <property type="entry name" value="tRNA-2-methylthio-N(6)-dimethylallyladenosine synthase 2"/>
    <property type="match status" value="1"/>
</dbReference>
<evidence type="ECO:0000259" key="10">
    <source>
        <dbReference type="PROSITE" id="PS50926"/>
    </source>
</evidence>
<evidence type="ECO:0000256" key="6">
    <source>
        <dbReference type="ARBA" id="ARBA00022723"/>
    </source>
</evidence>
<dbReference type="EC" id="2.8.4.3" evidence="9"/>
<organism evidence="13 14">
    <name type="scientific">Candidatus Staskawiczbacteria bacterium RIFOXYD1_FULL_32_13</name>
    <dbReference type="NCBI Taxonomy" id="1802234"/>
    <lineage>
        <taxon>Bacteria</taxon>
        <taxon>Candidatus Staskawicziibacteriota</taxon>
    </lineage>
</organism>
<dbReference type="InterPro" id="IPR005839">
    <property type="entry name" value="Methylthiotransferase"/>
</dbReference>
<dbReference type="InterPro" id="IPR023404">
    <property type="entry name" value="rSAM_horseshoe"/>
</dbReference>
<dbReference type="Gene3D" id="3.80.30.20">
    <property type="entry name" value="tm_1862 like domain"/>
    <property type="match status" value="1"/>
</dbReference>
<dbReference type="Pfam" id="PF04055">
    <property type="entry name" value="Radical_SAM"/>
    <property type="match status" value="1"/>
</dbReference>
<dbReference type="SFLD" id="SFLDG01082">
    <property type="entry name" value="B12-binding_domain_containing"/>
    <property type="match status" value="1"/>
</dbReference>
<dbReference type="GO" id="GO:0005829">
    <property type="term" value="C:cytosol"/>
    <property type="evidence" value="ECO:0007669"/>
    <property type="project" value="TreeGrafter"/>
</dbReference>
<name>A0A1G2JPX8_9BACT</name>
<evidence type="ECO:0000256" key="1">
    <source>
        <dbReference type="ARBA" id="ARBA00001966"/>
    </source>
</evidence>
<dbReference type="NCBIfam" id="TIGR00089">
    <property type="entry name" value="MiaB/RimO family radical SAM methylthiotransferase"/>
    <property type="match status" value="1"/>
</dbReference>
<dbReference type="SFLD" id="SFLDG01061">
    <property type="entry name" value="methylthiotransferase"/>
    <property type="match status" value="1"/>
</dbReference>
<dbReference type="PROSITE" id="PS50926">
    <property type="entry name" value="TRAM"/>
    <property type="match status" value="1"/>
</dbReference>
<comment type="caution">
    <text evidence="13">The sequence shown here is derived from an EMBL/GenBank/DDBJ whole genome shotgun (WGS) entry which is preliminary data.</text>
</comment>
<evidence type="ECO:0000256" key="5">
    <source>
        <dbReference type="ARBA" id="ARBA00022691"/>
    </source>
</evidence>
<evidence type="ECO:0000259" key="12">
    <source>
        <dbReference type="PROSITE" id="PS51918"/>
    </source>
</evidence>
<keyword evidence="4" id="KW-0808">Transferase</keyword>
<dbReference type="Gene3D" id="3.40.50.12160">
    <property type="entry name" value="Methylthiotransferase, N-terminal domain"/>
    <property type="match status" value="1"/>
</dbReference>
<keyword evidence="7" id="KW-0408">Iron</keyword>
<dbReference type="AlphaFoldDB" id="A0A1G2JPX8"/>
<dbReference type="GO" id="GO:0051539">
    <property type="term" value="F:4 iron, 4 sulfur cluster binding"/>
    <property type="evidence" value="ECO:0007669"/>
    <property type="project" value="UniProtKB-KW"/>
</dbReference>
<dbReference type="InterPro" id="IPR038135">
    <property type="entry name" value="Methylthiotransferase_N_sf"/>
</dbReference>
<dbReference type="InterPro" id="IPR013848">
    <property type="entry name" value="Methylthiotransferase_N"/>
</dbReference>
<evidence type="ECO:0000256" key="3">
    <source>
        <dbReference type="ARBA" id="ARBA00022485"/>
    </source>
</evidence>
<keyword evidence="5" id="KW-0949">S-adenosyl-L-methionine</keyword>
<evidence type="ECO:0000256" key="4">
    <source>
        <dbReference type="ARBA" id="ARBA00022679"/>
    </source>
</evidence>
<sequence length="409" mass="47333">MCSIRQSAVDRVHWLAEKFRKIKRAHKLQTTNYPLQTILTGCILEKDKKIFIEGFDYVIDIKNISKLTQILNQNKKITLLKSNDRIICEESNYLDIEPKHSSKFSASVPIMTGCNNFCAYCVVPYTREREISRKAKDIITEVKKLVKNGYKEIWLLGQNVNSYKDTEKGINFAELLKIINKIPGDFWIRYTSSHPKDFKQDVIEAMADLPTEASAKAGGNHITPYLNLPVQSGDDKVLKSMKRWYTIEQYKKIITDLRKKIPNIAISTDIIIGFPGEIKKQFNNTVKLFKDIKYDMAYINKYSPRAGTSAFKLKDNISWQEKKRREKVLTDVLRETAFENNRKLIGKIVRVLIDSQKNGIFYGKSDTYKSVRITPISYSRELEIGQFVNVKIIKADNWNLEGDIYETAK</sequence>
<keyword evidence="6" id="KW-0479">Metal-binding</keyword>
<comment type="cofactor">
    <cofactor evidence="1">
        <name>[4Fe-4S] cluster</name>
        <dbReference type="ChEBI" id="CHEBI:49883"/>
    </cofactor>
</comment>
<dbReference type="Proteomes" id="UP000178935">
    <property type="component" value="Unassembled WGS sequence"/>
</dbReference>
<dbReference type="PANTHER" id="PTHR43020:SF2">
    <property type="entry name" value="MITOCHONDRIAL TRNA METHYLTHIOTRANSFERASE CDK5RAP1"/>
    <property type="match status" value="1"/>
</dbReference>
<dbReference type="CDD" id="cd01335">
    <property type="entry name" value="Radical_SAM"/>
    <property type="match status" value="1"/>
</dbReference>
<dbReference type="InterPro" id="IPR007197">
    <property type="entry name" value="rSAM"/>
</dbReference>
<dbReference type="Pfam" id="PF01938">
    <property type="entry name" value="TRAM"/>
    <property type="match status" value="1"/>
</dbReference>
<dbReference type="SFLD" id="SFLDS00029">
    <property type="entry name" value="Radical_SAM"/>
    <property type="match status" value="1"/>
</dbReference>
<feature type="domain" description="MTTase N-terminal" evidence="11">
    <location>
        <begin position="1"/>
        <end position="76"/>
    </location>
</feature>
<evidence type="ECO:0000256" key="2">
    <source>
        <dbReference type="ARBA" id="ARBA00003234"/>
    </source>
</evidence>
<dbReference type="SUPFAM" id="SSF102114">
    <property type="entry name" value="Radical SAM enzymes"/>
    <property type="match status" value="1"/>
</dbReference>
<protein>
    <recommendedName>
        <fullName evidence="9">tRNA-2-methylthio-N(6)-dimethylallyladenosine synthase</fullName>
        <ecNumber evidence="9">2.8.4.3</ecNumber>
    </recommendedName>
</protein>
<dbReference type="EMBL" id="MHPU01000026">
    <property type="protein sequence ID" value="OGZ88318.1"/>
    <property type="molecule type" value="Genomic_DNA"/>
</dbReference>
<keyword evidence="8" id="KW-0411">Iron-sulfur</keyword>
<comment type="function">
    <text evidence="2">Catalyzes the methylthiolation of N6-(dimethylallyl)adenosine (i(6)A), leading to the formation of 2-methylthio-N6-(dimethylallyl)adenosine (ms(2)i(6)A) at position 37 in tRNAs that read codons beginning with uridine.</text>
</comment>
<dbReference type="GO" id="GO:0035597">
    <property type="term" value="F:tRNA-2-methylthio-N(6)-dimethylallyladenosine(37) synthase activity"/>
    <property type="evidence" value="ECO:0007669"/>
    <property type="project" value="UniProtKB-EC"/>
</dbReference>
<evidence type="ECO:0000256" key="9">
    <source>
        <dbReference type="ARBA" id="ARBA00033765"/>
    </source>
</evidence>
<reference evidence="13 14" key="1">
    <citation type="journal article" date="2016" name="Nat. Commun.">
        <title>Thousands of microbial genomes shed light on interconnected biogeochemical processes in an aquifer system.</title>
        <authorList>
            <person name="Anantharaman K."/>
            <person name="Brown C.T."/>
            <person name="Hug L.A."/>
            <person name="Sharon I."/>
            <person name="Castelle C.J."/>
            <person name="Probst A.J."/>
            <person name="Thomas B.C."/>
            <person name="Singh A."/>
            <person name="Wilkins M.J."/>
            <person name="Karaoz U."/>
            <person name="Brodie E.L."/>
            <person name="Williams K.H."/>
            <person name="Hubbard S.S."/>
            <person name="Banfield J.F."/>
        </authorList>
    </citation>
    <scope>NUCLEOTIDE SEQUENCE [LARGE SCALE GENOMIC DNA]</scope>
</reference>
<gene>
    <name evidence="13" type="ORF">A2561_01830</name>
</gene>
<dbReference type="GO" id="GO:0046872">
    <property type="term" value="F:metal ion binding"/>
    <property type="evidence" value="ECO:0007669"/>
    <property type="project" value="UniProtKB-KW"/>
</dbReference>
<feature type="domain" description="Radical SAM core" evidence="12">
    <location>
        <begin position="100"/>
        <end position="339"/>
    </location>
</feature>
<dbReference type="SMART" id="SM00729">
    <property type="entry name" value="Elp3"/>
    <property type="match status" value="1"/>
</dbReference>
<dbReference type="InterPro" id="IPR006638">
    <property type="entry name" value="Elp3/MiaA/NifB-like_rSAM"/>
</dbReference>
<dbReference type="PROSITE" id="PS51918">
    <property type="entry name" value="RADICAL_SAM"/>
    <property type="match status" value="1"/>
</dbReference>
<evidence type="ECO:0000256" key="7">
    <source>
        <dbReference type="ARBA" id="ARBA00023004"/>
    </source>
</evidence>
<evidence type="ECO:0000256" key="8">
    <source>
        <dbReference type="ARBA" id="ARBA00023014"/>
    </source>
</evidence>
<evidence type="ECO:0000313" key="14">
    <source>
        <dbReference type="Proteomes" id="UP000178935"/>
    </source>
</evidence>